<evidence type="ECO:0000256" key="1">
    <source>
        <dbReference type="ARBA" id="ARBA00004141"/>
    </source>
</evidence>
<feature type="region of interest" description="Disordered" evidence="6">
    <location>
        <begin position="663"/>
        <end position="684"/>
    </location>
</feature>
<evidence type="ECO:0000313" key="10">
    <source>
        <dbReference type="Proteomes" id="UP000030671"/>
    </source>
</evidence>
<dbReference type="PROSITE" id="PS50850">
    <property type="entry name" value="MFS"/>
    <property type="match status" value="1"/>
</dbReference>
<keyword evidence="4 7" id="KW-1133">Transmembrane helix</keyword>
<dbReference type="eggNOG" id="KOG0254">
    <property type="taxonomic scope" value="Eukaryota"/>
</dbReference>
<dbReference type="InParanoid" id="W4KGF0"/>
<dbReference type="OrthoDB" id="5086884at2759"/>
<dbReference type="Gene3D" id="1.20.1720.10">
    <property type="entry name" value="Multidrug resistance protein D"/>
    <property type="match status" value="1"/>
</dbReference>
<keyword evidence="5 7" id="KW-0472">Membrane</keyword>
<dbReference type="SUPFAM" id="SSF103473">
    <property type="entry name" value="MFS general substrate transporter"/>
    <property type="match status" value="1"/>
</dbReference>
<proteinExistence type="predicted"/>
<feature type="compositionally biased region" description="Basic and acidic residues" evidence="6">
    <location>
        <begin position="591"/>
        <end position="612"/>
    </location>
</feature>
<gene>
    <name evidence="9" type="ORF">HETIRDRAFT_473617</name>
</gene>
<feature type="transmembrane region" description="Helical" evidence="7">
    <location>
        <begin position="359"/>
        <end position="377"/>
    </location>
</feature>
<evidence type="ECO:0000256" key="2">
    <source>
        <dbReference type="ARBA" id="ARBA00022448"/>
    </source>
</evidence>
<dbReference type="Gene3D" id="1.20.1250.20">
    <property type="entry name" value="MFS general substrate transporter like domains"/>
    <property type="match status" value="1"/>
</dbReference>
<feature type="transmembrane region" description="Helical" evidence="7">
    <location>
        <begin position="448"/>
        <end position="470"/>
    </location>
</feature>
<dbReference type="InterPro" id="IPR011701">
    <property type="entry name" value="MFS"/>
</dbReference>
<comment type="subcellular location">
    <subcellularLocation>
        <location evidence="1">Membrane</location>
        <topology evidence="1">Multi-pass membrane protein</topology>
    </subcellularLocation>
</comment>
<evidence type="ECO:0000256" key="6">
    <source>
        <dbReference type="SAM" id="MobiDB-lite"/>
    </source>
</evidence>
<feature type="transmembrane region" description="Helical" evidence="7">
    <location>
        <begin position="409"/>
        <end position="436"/>
    </location>
</feature>
<feature type="transmembrane region" description="Helical" evidence="7">
    <location>
        <begin position="263"/>
        <end position="285"/>
    </location>
</feature>
<keyword evidence="2" id="KW-0813">Transport</keyword>
<dbReference type="HOGENOM" id="CLU_000960_27_0_1"/>
<name>W4KGF0_HETIT</name>
<dbReference type="Pfam" id="PF07690">
    <property type="entry name" value="MFS_1"/>
    <property type="match status" value="1"/>
</dbReference>
<reference evidence="9 10" key="1">
    <citation type="journal article" date="2012" name="New Phytol.">
        <title>Insight into trade-off between wood decay and parasitism from the genome of a fungal forest pathogen.</title>
        <authorList>
            <person name="Olson A."/>
            <person name="Aerts A."/>
            <person name="Asiegbu F."/>
            <person name="Belbahri L."/>
            <person name="Bouzid O."/>
            <person name="Broberg A."/>
            <person name="Canback B."/>
            <person name="Coutinho P.M."/>
            <person name="Cullen D."/>
            <person name="Dalman K."/>
            <person name="Deflorio G."/>
            <person name="van Diepen L.T."/>
            <person name="Dunand C."/>
            <person name="Duplessis S."/>
            <person name="Durling M."/>
            <person name="Gonthier P."/>
            <person name="Grimwood J."/>
            <person name="Fossdal C.G."/>
            <person name="Hansson D."/>
            <person name="Henrissat B."/>
            <person name="Hietala A."/>
            <person name="Himmelstrand K."/>
            <person name="Hoffmeister D."/>
            <person name="Hogberg N."/>
            <person name="James T.Y."/>
            <person name="Karlsson M."/>
            <person name="Kohler A."/>
            <person name="Kues U."/>
            <person name="Lee Y.H."/>
            <person name="Lin Y.C."/>
            <person name="Lind M."/>
            <person name="Lindquist E."/>
            <person name="Lombard V."/>
            <person name="Lucas S."/>
            <person name="Lunden K."/>
            <person name="Morin E."/>
            <person name="Murat C."/>
            <person name="Park J."/>
            <person name="Raffaello T."/>
            <person name="Rouze P."/>
            <person name="Salamov A."/>
            <person name="Schmutz J."/>
            <person name="Solheim H."/>
            <person name="Stahlberg J."/>
            <person name="Velez H."/>
            <person name="de Vries R.P."/>
            <person name="Wiebenga A."/>
            <person name="Woodward S."/>
            <person name="Yakovlev I."/>
            <person name="Garbelotto M."/>
            <person name="Martin F."/>
            <person name="Grigoriev I.V."/>
            <person name="Stenlid J."/>
        </authorList>
    </citation>
    <scope>NUCLEOTIDE SEQUENCE [LARGE SCALE GENOMIC DNA]</scope>
    <source>
        <strain evidence="9 10">TC 32-1</strain>
    </source>
</reference>
<feature type="region of interest" description="Disordered" evidence="6">
    <location>
        <begin position="537"/>
        <end position="644"/>
    </location>
</feature>
<dbReference type="RefSeq" id="XP_009544540.1">
    <property type="nucleotide sequence ID" value="XM_009546245.1"/>
</dbReference>
<feature type="transmembrane region" description="Helical" evidence="7">
    <location>
        <begin position="165"/>
        <end position="188"/>
    </location>
</feature>
<evidence type="ECO:0000256" key="3">
    <source>
        <dbReference type="ARBA" id="ARBA00022692"/>
    </source>
</evidence>
<feature type="transmembrane region" description="Helical" evidence="7">
    <location>
        <begin position="319"/>
        <end position="339"/>
    </location>
</feature>
<feature type="compositionally biased region" description="Acidic residues" evidence="6">
    <location>
        <begin position="614"/>
        <end position="625"/>
    </location>
</feature>
<evidence type="ECO:0000313" key="9">
    <source>
        <dbReference type="EMBL" id="ETW84917.1"/>
    </source>
</evidence>
<accession>W4KGF0</accession>
<dbReference type="InterPro" id="IPR036259">
    <property type="entry name" value="MFS_trans_sf"/>
</dbReference>
<feature type="transmembrane region" description="Helical" evidence="7">
    <location>
        <begin position="384"/>
        <end position="403"/>
    </location>
</feature>
<dbReference type="FunCoup" id="W4KGF0">
    <property type="interactions" value="24"/>
</dbReference>
<feature type="transmembrane region" description="Helical" evidence="7">
    <location>
        <begin position="510"/>
        <end position="529"/>
    </location>
</feature>
<feature type="compositionally biased region" description="Low complexity" evidence="6">
    <location>
        <begin position="564"/>
        <end position="587"/>
    </location>
</feature>
<dbReference type="PANTHER" id="PTHR42718:SF9">
    <property type="entry name" value="MAJOR FACILITATOR SUPERFAMILY MULTIDRUG TRANSPORTER MFSC"/>
    <property type="match status" value="1"/>
</dbReference>
<dbReference type="GeneID" id="20677526"/>
<evidence type="ECO:0000259" key="8">
    <source>
        <dbReference type="PROSITE" id="PS50850"/>
    </source>
</evidence>
<feature type="compositionally biased region" description="Basic and acidic residues" evidence="6">
    <location>
        <begin position="633"/>
        <end position="644"/>
    </location>
</feature>
<sequence length="684" mass="73102">MPHPSTDADPHASAVSVSAYVSDKPALAARPPRSALKSVCLVAACTLANLINITNITTVSISLPSIGRDLDIPEANLQWLISAYSLSSGCLLLFFGRLADLHGRKKTWLLGFLCMAVFSIGCGFAHNEITIDVLRAFQGIGGAAVVPASLGILAHAFPPSRARSVAFATFSAGAPVGGAVGMIIGGVLTQLSKPAWRSNFYLMAGICALAMAAGALSIDADEPSTEPDRRVDWLGAFLVTAGLVLVIFVLSDGETAPQQWKTPYIIALLVLGVLCLAAFVAWQLFLERVLDGAHGAGRYAWAPPPLMRLSMWTRANGRFAVMQTIACVNWCSFMAWGFWVQLYYQNYVQLSPILTMVRMLPMFVTGVACNVVIALIIGRVDVMYIVVVGTLFTSFANVFFALIDPNAPYWAFGFPAAIFSVFGADFVFAAGTLFIAKVARPHEQSVAGALFQTMTQIGTAFGLTVSTIVFNRVLARQTARLDGGARFDPAAATAAAPREAQLRAYQAAEWTAFAFGILGMLLAFFLRGVGIVGHKGEKAHEPEPGLDSQGTVHEDARVRPSRRANAAKAAKAAKSAKGAKGAGLAAATGLEVEKPAGDGAHGEVEERERTLEPESGDETETEGEGGGEGAQEPVRERDRDRDRAQVVRVPEHAWEWDWQEAQARARGESPVMRAVSVEPMPLVR</sequence>
<dbReference type="AlphaFoldDB" id="W4KGF0"/>
<evidence type="ECO:0000256" key="5">
    <source>
        <dbReference type="ARBA" id="ARBA00023136"/>
    </source>
</evidence>
<feature type="transmembrane region" description="Helical" evidence="7">
    <location>
        <begin position="39"/>
        <end position="57"/>
    </location>
</feature>
<dbReference type="KEGG" id="hir:HETIRDRAFT_473617"/>
<dbReference type="InterPro" id="IPR020846">
    <property type="entry name" value="MFS_dom"/>
</dbReference>
<evidence type="ECO:0000256" key="4">
    <source>
        <dbReference type="ARBA" id="ARBA00022989"/>
    </source>
</evidence>
<evidence type="ECO:0000256" key="7">
    <source>
        <dbReference type="SAM" id="Phobius"/>
    </source>
</evidence>
<keyword evidence="3 7" id="KW-0812">Transmembrane</keyword>
<dbReference type="Proteomes" id="UP000030671">
    <property type="component" value="Unassembled WGS sequence"/>
</dbReference>
<feature type="transmembrane region" description="Helical" evidence="7">
    <location>
        <begin position="231"/>
        <end position="251"/>
    </location>
</feature>
<feature type="transmembrane region" description="Helical" evidence="7">
    <location>
        <begin position="108"/>
        <end position="127"/>
    </location>
</feature>
<dbReference type="GO" id="GO:0016020">
    <property type="term" value="C:membrane"/>
    <property type="evidence" value="ECO:0007669"/>
    <property type="project" value="UniProtKB-SubCell"/>
</dbReference>
<dbReference type="PANTHER" id="PTHR42718">
    <property type="entry name" value="MAJOR FACILITATOR SUPERFAMILY MULTIDRUG TRANSPORTER MFSC"/>
    <property type="match status" value="1"/>
</dbReference>
<feature type="transmembrane region" description="Helical" evidence="7">
    <location>
        <begin position="200"/>
        <end position="219"/>
    </location>
</feature>
<feature type="transmembrane region" description="Helical" evidence="7">
    <location>
        <begin position="77"/>
        <end position="96"/>
    </location>
</feature>
<dbReference type="GO" id="GO:0022857">
    <property type="term" value="F:transmembrane transporter activity"/>
    <property type="evidence" value="ECO:0007669"/>
    <property type="project" value="InterPro"/>
</dbReference>
<organism evidence="9 10">
    <name type="scientific">Heterobasidion irregulare (strain TC 32-1)</name>
    <dbReference type="NCBI Taxonomy" id="747525"/>
    <lineage>
        <taxon>Eukaryota</taxon>
        <taxon>Fungi</taxon>
        <taxon>Dikarya</taxon>
        <taxon>Basidiomycota</taxon>
        <taxon>Agaricomycotina</taxon>
        <taxon>Agaricomycetes</taxon>
        <taxon>Russulales</taxon>
        <taxon>Bondarzewiaceae</taxon>
        <taxon>Heterobasidion</taxon>
        <taxon>Heterobasidion annosum species complex</taxon>
    </lineage>
</organism>
<dbReference type="EMBL" id="KI925456">
    <property type="protein sequence ID" value="ETW84917.1"/>
    <property type="molecule type" value="Genomic_DNA"/>
</dbReference>
<keyword evidence="10" id="KW-1185">Reference proteome</keyword>
<protein>
    <recommendedName>
        <fullName evidence="8">Major facilitator superfamily (MFS) profile domain-containing protein</fullName>
    </recommendedName>
</protein>
<feature type="transmembrane region" description="Helical" evidence="7">
    <location>
        <begin position="133"/>
        <end position="153"/>
    </location>
</feature>
<feature type="domain" description="Major facilitator superfamily (MFS) profile" evidence="8">
    <location>
        <begin position="41"/>
        <end position="531"/>
    </location>
</feature>